<name>A0ABZ2FC30_9MICO</name>
<dbReference type="Gene3D" id="3.40.630.10">
    <property type="entry name" value="Zn peptidases"/>
    <property type="match status" value="1"/>
</dbReference>
<dbReference type="InterPro" id="IPR032610">
    <property type="entry name" value="DUF2172"/>
</dbReference>
<sequence length="436" mass="47770">MPGTQDADGALGAVLLERVARLRPHLRSLTGDGVRGTLDVIAEDLPIERHAVPSGSRACDWVVPEEWNVTAAHITHADGRRVVDLADHDLHLVGYSVPVHERMDLAALRPHLHTLPEHPDWIPYRTSYYHRDWGFCLTQRVLDGLDEGPYDVVVDSRLGPGELTWGELVVPGDTDDEVLVSSHLCHPAMANDNLSGLATAIELARHVSALPARRLTYRFVFAPGTIGSLVWLEHREAVLPRVRHGLVLTGLGGPGPLVYKRSRHGDRAIDRAAAHVVTRRHGEIRDYAPWGYDERQYNSLGFDLPVGRLTRTPHGEYPEYHTSADDLSLISGGRLAESVRALTEIVAVLEHDGFHRNLLPRGEPQLGRRGLYPTTGGRSADDAVMAMLWVLALADGQTSLLDIAERAGTDFGAVHAAAQRLLAADVLEPVARDADA</sequence>
<organism evidence="4 5">
    <name type="scientific">Janibacter terrae</name>
    <dbReference type="NCBI Taxonomy" id="103817"/>
    <lineage>
        <taxon>Bacteria</taxon>
        <taxon>Bacillati</taxon>
        <taxon>Actinomycetota</taxon>
        <taxon>Actinomycetes</taxon>
        <taxon>Micrococcales</taxon>
        <taxon>Intrasporangiaceae</taxon>
        <taxon>Janibacter</taxon>
    </lineage>
</organism>
<dbReference type="InterPro" id="IPR012353">
    <property type="entry name" value="UCP015244"/>
</dbReference>
<gene>
    <name evidence="4" type="ORF">N5P18_11375</name>
</gene>
<dbReference type="Pfam" id="PF09940">
    <property type="entry name" value="DUF2172"/>
    <property type="match status" value="1"/>
</dbReference>
<reference evidence="4 5" key="1">
    <citation type="submission" date="2022-09" db="EMBL/GenBank/DDBJ databases">
        <title>Complete genome sequence of Janibacter terrae strain COS04-44, PCL-degrading bacteria isolated from oil spilled coast.</title>
        <authorList>
            <person name="Park H."/>
            <person name="Kim J.Y."/>
            <person name="An S.H."/>
            <person name="Lee C.M."/>
            <person name="Weon H.-Y."/>
        </authorList>
    </citation>
    <scope>NUCLEOTIDE SEQUENCE [LARGE SCALE GENOMIC DNA]</scope>
    <source>
        <strain evidence="4 5">COS04-44</strain>
    </source>
</reference>
<evidence type="ECO:0000313" key="5">
    <source>
        <dbReference type="Proteomes" id="UP001381003"/>
    </source>
</evidence>
<dbReference type="Pfam" id="PF16254">
    <property type="entry name" value="DUF4910"/>
    <property type="match status" value="1"/>
</dbReference>
<feature type="domain" description="UCP01524 winged helix-turn-helix" evidence="2">
    <location>
        <begin position="356"/>
        <end position="428"/>
    </location>
</feature>
<dbReference type="SUPFAM" id="SSF53187">
    <property type="entry name" value="Zn-dependent exopeptidases"/>
    <property type="match status" value="1"/>
</dbReference>
<dbReference type="EMBL" id="CP104874">
    <property type="protein sequence ID" value="WWF04290.1"/>
    <property type="molecule type" value="Genomic_DNA"/>
</dbReference>
<keyword evidence="5" id="KW-1185">Reference proteome</keyword>
<feature type="domain" description="DUF2172" evidence="1">
    <location>
        <begin position="66"/>
        <end position="156"/>
    </location>
</feature>
<dbReference type="Gene3D" id="3.50.30.90">
    <property type="match status" value="1"/>
</dbReference>
<evidence type="ECO:0000259" key="3">
    <source>
        <dbReference type="Pfam" id="PF16254"/>
    </source>
</evidence>
<feature type="domain" description="DUF4910" evidence="3">
    <location>
        <begin position="19"/>
        <end position="352"/>
    </location>
</feature>
<dbReference type="Pfam" id="PF16221">
    <property type="entry name" value="HTH_47"/>
    <property type="match status" value="1"/>
</dbReference>
<dbReference type="InterPro" id="IPR032622">
    <property type="entry name" value="UCP01524_HTH"/>
</dbReference>
<dbReference type="Gene3D" id="1.10.10.10">
    <property type="entry name" value="Winged helix-like DNA-binding domain superfamily/Winged helix DNA-binding domain"/>
    <property type="match status" value="1"/>
</dbReference>
<dbReference type="InterPro" id="IPR036388">
    <property type="entry name" value="WH-like_DNA-bd_sf"/>
</dbReference>
<dbReference type="InterPro" id="IPR032589">
    <property type="entry name" value="DUF4910"/>
</dbReference>
<accession>A0ABZ2FC30</accession>
<dbReference type="Proteomes" id="UP001381003">
    <property type="component" value="Chromosome"/>
</dbReference>
<dbReference type="PIRSF" id="PIRSF015244">
    <property type="entry name" value="UCP015244"/>
    <property type="match status" value="1"/>
</dbReference>
<proteinExistence type="predicted"/>
<evidence type="ECO:0000259" key="1">
    <source>
        <dbReference type="Pfam" id="PF09940"/>
    </source>
</evidence>
<evidence type="ECO:0000259" key="2">
    <source>
        <dbReference type="Pfam" id="PF16221"/>
    </source>
</evidence>
<evidence type="ECO:0000313" key="4">
    <source>
        <dbReference type="EMBL" id="WWF04290.1"/>
    </source>
</evidence>
<dbReference type="RefSeq" id="WP_068321912.1">
    <property type="nucleotide sequence ID" value="NZ_CP104874.1"/>
</dbReference>
<protein>
    <submittedName>
        <fullName evidence="4">DUF4910 domain-containing protein</fullName>
    </submittedName>
</protein>